<keyword evidence="3 5" id="KW-0687">Ribonucleoprotein</keyword>
<dbReference type="VEuPathDB" id="FungiDB:Malapachy_0909"/>
<dbReference type="EMBL" id="LGAV01000003">
    <property type="protein sequence ID" value="KOS15119.1"/>
    <property type="molecule type" value="Genomic_DNA"/>
</dbReference>
<dbReference type="SUPFAM" id="SSF46911">
    <property type="entry name" value="Ribosomal protein S18"/>
    <property type="match status" value="1"/>
</dbReference>
<dbReference type="NCBIfam" id="TIGR00165">
    <property type="entry name" value="S18"/>
    <property type="match status" value="1"/>
</dbReference>
<dbReference type="GeneID" id="28727296"/>
<dbReference type="AlphaFoldDB" id="A0A0M9VQ40"/>
<name>A0A0M9VQ40_9BASI</name>
<dbReference type="InterPro" id="IPR001648">
    <property type="entry name" value="Ribosomal_bS18"/>
</dbReference>
<dbReference type="Pfam" id="PF01084">
    <property type="entry name" value="Ribosomal_S18"/>
    <property type="match status" value="1"/>
</dbReference>
<proteinExistence type="inferred from homology"/>
<feature type="region of interest" description="Disordered" evidence="6">
    <location>
        <begin position="58"/>
        <end position="95"/>
    </location>
</feature>
<evidence type="ECO:0000256" key="3">
    <source>
        <dbReference type="ARBA" id="ARBA00023274"/>
    </source>
</evidence>
<evidence type="ECO:0000256" key="1">
    <source>
        <dbReference type="ARBA" id="ARBA00005589"/>
    </source>
</evidence>
<sequence>MLLSRRAFSLFSSLRAPAVYRQNALGSIRLKSGKSVDEGEKEESTAQEKLDELADFLENQRKENTGPSRSSRRHQEQSGSNSFRGPTKIFQSGDYYDPITLSPQYMRYRPRRTRLPLLGPSKHEAMKTDPFHILSLNPSKPSLADDSYKNGAILSQYISEMGKILPRNITGLTRKSQRYVGKAIRRARAMGILPVLSRGKGRGSTGWS</sequence>
<dbReference type="GO" id="GO:0003735">
    <property type="term" value="F:structural constituent of ribosome"/>
    <property type="evidence" value="ECO:0007669"/>
    <property type="project" value="InterPro"/>
</dbReference>
<protein>
    <recommendedName>
        <fullName evidence="4">Small ribosomal subunit protein bS18m</fullName>
    </recommendedName>
</protein>
<comment type="caution">
    <text evidence="7">The sequence shown here is derived from an EMBL/GenBank/DDBJ whole genome shotgun (WGS) entry which is preliminary data.</text>
</comment>
<dbReference type="RefSeq" id="XP_017992751.1">
    <property type="nucleotide sequence ID" value="XM_018135421.1"/>
</dbReference>
<evidence type="ECO:0000256" key="4">
    <source>
        <dbReference type="ARBA" id="ARBA00035264"/>
    </source>
</evidence>
<reference evidence="7 8" key="1">
    <citation type="submission" date="2015-07" db="EMBL/GenBank/DDBJ databases">
        <title>Draft Genome Sequence of Malassezia furfur CBS1878 and Malassezia pachydermatis CBS1879.</title>
        <authorList>
            <person name="Triana S."/>
            <person name="Ohm R."/>
            <person name="Gonzalez A."/>
            <person name="DeCock H."/>
            <person name="Restrepo S."/>
            <person name="Celis A."/>
        </authorList>
    </citation>
    <scope>NUCLEOTIDE SEQUENCE [LARGE SCALE GENOMIC DNA]</scope>
    <source>
        <strain evidence="7 8">CBS 1879</strain>
    </source>
</reference>
<keyword evidence="8" id="KW-1185">Reference proteome</keyword>
<evidence type="ECO:0000256" key="5">
    <source>
        <dbReference type="RuleBase" id="RU003910"/>
    </source>
</evidence>
<dbReference type="GO" id="GO:0032543">
    <property type="term" value="P:mitochondrial translation"/>
    <property type="evidence" value="ECO:0007669"/>
    <property type="project" value="TreeGrafter"/>
</dbReference>
<keyword evidence="2 5" id="KW-0689">Ribosomal protein</keyword>
<dbReference type="GO" id="GO:0070181">
    <property type="term" value="F:small ribosomal subunit rRNA binding"/>
    <property type="evidence" value="ECO:0007669"/>
    <property type="project" value="TreeGrafter"/>
</dbReference>
<dbReference type="Proteomes" id="UP000037751">
    <property type="component" value="Unassembled WGS sequence"/>
</dbReference>
<dbReference type="GO" id="GO:0005763">
    <property type="term" value="C:mitochondrial small ribosomal subunit"/>
    <property type="evidence" value="ECO:0007669"/>
    <property type="project" value="TreeGrafter"/>
</dbReference>
<dbReference type="Gene3D" id="4.10.640.10">
    <property type="entry name" value="Ribosomal protein S18"/>
    <property type="match status" value="1"/>
</dbReference>
<dbReference type="HAMAP" id="MF_00270">
    <property type="entry name" value="Ribosomal_bS18"/>
    <property type="match status" value="1"/>
</dbReference>
<dbReference type="PANTHER" id="PTHR13479:SF40">
    <property type="entry name" value="SMALL RIBOSOMAL SUBUNIT PROTEIN BS18M"/>
    <property type="match status" value="1"/>
</dbReference>
<organism evidence="7 8">
    <name type="scientific">Malassezia pachydermatis</name>
    <dbReference type="NCBI Taxonomy" id="77020"/>
    <lineage>
        <taxon>Eukaryota</taxon>
        <taxon>Fungi</taxon>
        <taxon>Dikarya</taxon>
        <taxon>Basidiomycota</taxon>
        <taxon>Ustilaginomycotina</taxon>
        <taxon>Malasseziomycetes</taxon>
        <taxon>Malasseziales</taxon>
        <taxon>Malasseziaceae</taxon>
        <taxon>Malassezia</taxon>
    </lineage>
</organism>
<dbReference type="PANTHER" id="PTHR13479">
    <property type="entry name" value="30S RIBOSOMAL PROTEIN S18"/>
    <property type="match status" value="1"/>
</dbReference>
<evidence type="ECO:0000313" key="7">
    <source>
        <dbReference type="EMBL" id="KOS15119.1"/>
    </source>
</evidence>
<accession>A0A0M9VQ40</accession>
<gene>
    <name evidence="7" type="ORF">Malapachy_0909</name>
</gene>
<evidence type="ECO:0000313" key="8">
    <source>
        <dbReference type="Proteomes" id="UP000037751"/>
    </source>
</evidence>
<dbReference type="OrthoDB" id="21463at2759"/>
<dbReference type="PRINTS" id="PR00974">
    <property type="entry name" value="RIBOSOMALS18"/>
</dbReference>
<dbReference type="STRING" id="77020.A0A0M9VQ40"/>
<evidence type="ECO:0000256" key="2">
    <source>
        <dbReference type="ARBA" id="ARBA00022980"/>
    </source>
</evidence>
<evidence type="ECO:0000256" key="6">
    <source>
        <dbReference type="SAM" id="MobiDB-lite"/>
    </source>
</evidence>
<comment type="similarity">
    <text evidence="1 5">Belongs to the bacterial ribosomal protein bS18 family.</text>
</comment>
<dbReference type="InterPro" id="IPR036870">
    <property type="entry name" value="Ribosomal_bS18_sf"/>
</dbReference>